<dbReference type="SUPFAM" id="SSF52540">
    <property type="entry name" value="P-loop containing nucleoside triphosphate hydrolases"/>
    <property type="match status" value="2"/>
</dbReference>
<dbReference type="CDD" id="cd03221">
    <property type="entry name" value="ABCF_EF-3"/>
    <property type="match status" value="2"/>
</dbReference>
<gene>
    <name evidence="5" type="ORF">CF394_12090</name>
</gene>
<keyword evidence="1" id="KW-0547">Nucleotide-binding</keyword>
<keyword evidence="6" id="KW-1185">Reference proteome</keyword>
<evidence type="ECO:0000259" key="4">
    <source>
        <dbReference type="PROSITE" id="PS50893"/>
    </source>
</evidence>
<keyword evidence="2" id="KW-0067">ATP-binding</keyword>
<name>A0A264W126_9BACL</name>
<dbReference type="SMART" id="SM00382">
    <property type="entry name" value="AAA"/>
    <property type="match status" value="2"/>
</dbReference>
<dbReference type="EMBL" id="NOKQ01000274">
    <property type="protein sequence ID" value="OZS77290.1"/>
    <property type="molecule type" value="Genomic_DNA"/>
</dbReference>
<accession>A0A264W126</accession>
<proteinExistence type="predicted"/>
<dbReference type="PANTHER" id="PTHR42855:SF2">
    <property type="entry name" value="DRUG RESISTANCE ABC TRANSPORTER,ATP-BINDING PROTEIN"/>
    <property type="match status" value="1"/>
</dbReference>
<dbReference type="OrthoDB" id="9760950at2"/>
<reference evidence="5 6" key="1">
    <citation type="submission" date="2017-07" db="EMBL/GenBank/DDBJ databases">
        <title>Tetzosporium hominis gen.nov. sp.nov.</title>
        <authorList>
            <person name="Tetz G."/>
            <person name="Tetz V."/>
        </authorList>
    </citation>
    <scope>NUCLEOTIDE SEQUENCE [LARGE SCALE GENOMIC DNA]</scope>
    <source>
        <strain evidence="5 6">VT-49</strain>
    </source>
</reference>
<feature type="domain" description="ABC transporter" evidence="4">
    <location>
        <begin position="6"/>
        <end position="197"/>
    </location>
</feature>
<dbReference type="InterPro" id="IPR027417">
    <property type="entry name" value="P-loop_NTPase"/>
</dbReference>
<sequence length="486" mass="55632">MEKICFELKNIELSFLDKEVLRIENLAIHQFDRIGIVGKNGAGKTTLMKLLTGQIEPEKGQVLKAVEFGHFKQMETPEKLDSEYDYSLLGKLNIPQNMNYLSGGEESRLKLVQLFSQYHEALLLDEPTTHLDSEGTSFVIDELRYYYGALIIISHDRKLLDELVTSIWEVQDAQVSVYTGNYSDYEKQKESEWNQQLQAREQFQKEKSRLERAAQDKMKKAEKITQSGRMSKKESKSKANRMFESKSKGTGQKSVHRAAKAIEQRIEQLEEVDPLRIEKSIIFPKQETLELHNSFPVMANQLTIKVEEKILLDEASFQFPRGKKIAILGPNGSGKSTLLKLIARRDEALTISPKAKIGYFQQTSYRFTGDDTLIEYVKKHSDFDEGFLRSVLHTMDFTGTDIQKKLTSLSGGEAIRLQLCLLFLGAFNILLLDEPTNFLDLHAIKALETFIKSYDGTILLVSHDEVFVQNVVDLRYKIDKKKLTVL</sequence>
<evidence type="ECO:0000256" key="3">
    <source>
        <dbReference type="SAM" id="MobiDB-lite"/>
    </source>
</evidence>
<dbReference type="NCBIfam" id="NF000355">
    <property type="entry name" value="ribo_prot_ABC_F"/>
    <property type="match status" value="1"/>
</dbReference>
<dbReference type="InterPro" id="IPR003593">
    <property type="entry name" value="AAA+_ATPase"/>
</dbReference>
<dbReference type="NCBIfam" id="NF000168">
    <property type="entry name" value="ABCF_Msr_all"/>
    <property type="match status" value="1"/>
</dbReference>
<evidence type="ECO:0000256" key="2">
    <source>
        <dbReference type="ARBA" id="ARBA00022840"/>
    </source>
</evidence>
<evidence type="ECO:0000313" key="5">
    <source>
        <dbReference type="EMBL" id="OZS77290.1"/>
    </source>
</evidence>
<dbReference type="Pfam" id="PF00005">
    <property type="entry name" value="ABC_tran"/>
    <property type="match status" value="2"/>
</dbReference>
<dbReference type="GO" id="GO:0005524">
    <property type="term" value="F:ATP binding"/>
    <property type="evidence" value="ECO:0007669"/>
    <property type="project" value="UniProtKB-KW"/>
</dbReference>
<feature type="region of interest" description="Disordered" evidence="3">
    <location>
        <begin position="204"/>
        <end position="256"/>
    </location>
</feature>
<dbReference type="Gene3D" id="3.40.50.300">
    <property type="entry name" value="P-loop containing nucleotide triphosphate hydrolases"/>
    <property type="match status" value="3"/>
</dbReference>
<dbReference type="PROSITE" id="PS50893">
    <property type="entry name" value="ABC_TRANSPORTER_2"/>
    <property type="match status" value="2"/>
</dbReference>
<feature type="domain" description="ABC transporter" evidence="4">
    <location>
        <begin position="297"/>
        <end position="486"/>
    </location>
</feature>
<comment type="caution">
    <text evidence="5">The sequence shown here is derived from an EMBL/GenBank/DDBJ whole genome shotgun (WGS) entry which is preliminary data.</text>
</comment>
<evidence type="ECO:0000256" key="1">
    <source>
        <dbReference type="ARBA" id="ARBA00022741"/>
    </source>
</evidence>
<feature type="compositionally biased region" description="Basic and acidic residues" evidence="3">
    <location>
        <begin position="204"/>
        <end position="223"/>
    </location>
</feature>
<protein>
    <submittedName>
        <fullName evidence="5">ABC-F type ribosomal protection protein</fullName>
    </submittedName>
</protein>
<dbReference type="PANTHER" id="PTHR42855">
    <property type="entry name" value="ABC TRANSPORTER ATP-BINDING SUBUNIT"/>
    <property type="match status" value="1"/>
</dbReference>
<dbReference type="InterPro" id="IPR003439">
    <property type="entry name" value="ABC_transporter-like_ATP-bd"/>
</dbReference>
<dbReference type="GO" id="GO:0016887">
    <property type="term" value="F:ATP hydrolysis activity"/>
    <property type="evidence" value="ECO:0007669"/>
    <property type="project" value="InterPro"/>
</dbReference>
<dbReference type="AlphaFoldDB" id="A0A264W126"/>
<dbReference type="RefSeq" id="WP_094943945.1">
    <property type="nucleotide sequence ID" value="NZ_NOKQ01000274.1"/>
</dbReference>
<feature type="compositionally biased region" description="Basic and acidic residues" evidence="3">
    <location>
        <begin position="231"/>
        <end position="247"/>
    </location>
</feature>
<dbReference type="Proteomes" id="UP000217065">
    <property type="component" value="Unassembled WGS sequence"/>
</dbReference>
<evidence type="ECO:0000313" key="6">
    <source>
        <dbReference type="Proteomes" id="UP000217065"/>
    </source>
</evidence>
<dbReference type="InterPro" id="IPR051309">
    <property type="entry name" value="ABCF_ATPase"/>
</dbReference>
<organism evidence="5 6">
    <name type="scientific">Tetzosporium hominis</name>
    <dbReference type="NCBI Taxonomy" id="2020506"/>
    <lineage>
        <taxon>Bacteria</taxon>
        <taxon>Bacillati</taxon>
        <taxon>Bacillota</taxon>
        <taxon>Bacilli</taxon>
        <taxon>Bacillales</taxon>
        <taxon>Caryophanaceae</taxon>
        <taxon>Tetzosporium</taxon>
    </lineage>
</organism>